<keyword evidence="1" id="KW-0472">Membrane</keyword>
<dbReference type="InterPro" id="IPR003848">
    <property type="entry name" value="DUF218"/>
</dbReference>
<dbReference type="CDD" id="cd06259">
    <property type="entry name" value="YdcF-like"/>
    <property type="match status" value="1"/>
</dbReference>
<name>A0ABT4PH39_9BACT</name>
<evidence type="ECO:0000259" key="2">
    <source>
        <dbReference type="Pfam" id="PF02698"/>
    </source>
</evidence>
<evidence type="ECO:0000256" key="1">
    <source>
        <dbReference type="SAM" id="Phobius"/>
    </source>
</evidence>
<dbReference type="InterPro" id="IPR051599">
    <property type="entry name" value="Cell_Envelope_Assoc"/>
</dbReference>
<keyword evidence="1" id="KW-0812">Transmembrane</keyword>
<dbReference type="Pfam" id="PF02698">
    <property type="entry name" value="DUF218"/>
    <property type="match status" value="1"/>
</dbReference>
<comment type="caution">
    <text evidence="3">The sequence shown here is derived from an EMBL/GenBank/DDBJ whole genome shotgun (WGS) entry which is preliminary data.</text>
</comment>
<evidence type="ECO:0000313" key="3">
    <source>
        <dbReference type="EMBL" id="MCZ8372364.1"/>
    </source>
</evidence>
<feature type="transmembrane region" description="Helical" evidence="1">
    <location>
        <begin position="25"/>
        <end position="47"/>
    </location>
</feature>
<gene>
    <name evidence="3" type="ORF">O6P32_06520</name>
</gene>
<dbReference type="Proteomes" id="UP001141933">
    <property type="component" value="Unassembled WGS sequence"/>
</dbReference>
<keyword evidence="1" id="KW-1133">Transmembrane helix</keyword>
<sequence>MNKQHRSCIMKHHPTFHRFLSVKTLLYTGIAFCICLIGCLYYCNYLVKQAAEHKIYNTTTEIPYRNTALLLGTSPKLRNGEDNLYFLYRIQATADLYKAGKISYILISGDNSRSNYNEPESMKQALIRLGIPSKVIYLDYAGLRTLDSVVRAKKIFGQNSITIISQKFHNERAIFIAQAYGIDAIGYNAQNVSRLFGLKTRLREYFARVKMCIDILTHKQPRFLGEKIEIPVVP</sequence>
<dbReference type="PANTHER" id="PTHR30336:SF6">
    <property type="entry name" value="INTEGRAL MEMBRANE PROTEIN"/>
    <property type="match status" value="1"/>
</dbReference>
<feature type="domain" description="DUF218" evidence="2">
    <location>
        <begin position="84"/>
        <end position="205"/>
    </location>
</feature>
<proteinExistence type="predicted"/>
<dbReference type="EMBL" id="JAPZVM010000004">
    <property type="protein sequence ID" value="MCZ8372364.1"/>
    <property type="molecule type" value="Genomic_DNA"/>
</dbReference>
<organism evidence="3 4">
    <name type="scientific">Phocaeicola acetigenes</name>
    <dbReference type="NCBI Taxonomy" id="3016083"/>
    <lineage>
        <taxon>Bacteria</taxon>
        <taxon>Pseudomonadati</taxon>
        <taxon>Bacteroidota</taxon>
        <taxon>Bacteroidia</taxon>
        <taxon>Bacteroidales</taxon>
        <taxon>Bacteroidaceae</taxon>
        <taxon>Phocaeicola</taxon>
    </lineage>
</organism>
<protein>
    <submittedName>
        <fullName evidence="3">YdcF family protein</fullName>
    </submittedName>
</protein>
<evidence type="ECO:0000313" key="4">
    <source>
        <dbReference type="Proteomes" id="UP001141933"/>
    </source>
</evidence>
<keyword evidence="4" id="KW-1185">Reference proteome</keyword>
<accession>A0ABT4PH39</accession>
<dbReference type="PANTHER" id="PTHR30336">
    <property type="entry name" value="INNER MEMBRANE PROTEIN, PROBABLE PERMEASE"/>
    <property type="match status" value="1"/>
</dbReference>
<reference evidence="3" key="1">
    <citation type="submission" date="2022-12" db="EMBL/GenBank/DDBJ databases">
        <title>Phocaeicola acetigenes sp. nov., isolated feces from a healthy human.</title>
        <authorList>
            <person name="Do H."/>
            <person name="Ha Y.B."/>
            <person name="Kim J.-S."/>
            <person name="Suh M.K."/>
            <person name="Kim H.S."/>
            <person name="Lee J.-S."/>
        </authorList>
    </citation>
    <scope>NUCLEOTIDE SEQUENCE</scope>
    <source>
        <strain evidence="3">KGMB11183</strain>
    </source>
</reference>